<dbReference type="InterPro" id="IPR011249">
    <property type="entry name" value="Metalloenz_LuxS/M16"/>
</dbReference>
<dbReference type="Pfam" id="PF00675">
    <property type="entry name" value="Peptidase_M16"/>
    <property type="match status" value="1"/>
</dbReference>
<evidence type="ECO:0000313" key="5">
    <source>
        <dbReference type="Proteomes" id="UP000053881"/>
    </source>
</evidence>
<name>A0A0Q9XZE7_9BACI</name>
<comment type="caution">
    <text evidence="4">The sequence shown here is derived from an EMBL/GenBank/DDBJ whole genome shotgun (WGS) entry which is preliminary data.</text>
</comment>
<dbReference type="InterPro" id="IPR011765">
    <property type="entry name" value="Pept_M16_N"/>
</dbReference>
<gene>
    <name evidence="4" type="ORF">ACA29_07345</name>
</gene>
<dbReference type="SUPFAM" id="SSF63411">
    <property type="entry name" value="LuxS/MPP-like metallohydrolase"/>
    <property type="match status" value="3"/>
</dbReference>
<dbReference type="Gene3D" id="3.30.830.10">
    <property type="entry name" value="Metalloenzyme, LuxS/M16 peptidase-like"/>
    <property type="match status" value="3"/>
</dbReference>
<dbReference type="EMBL" id="LGPB01000068">
    <property type="protein sequence ID" value="KRG14102.1"/>
    <property type="molecule type" value="Genomic_DNA"/>
</dbReference>
<proteinExistence type="inferred from homology"/>
<accession>A0A0Q9XZE7</accession>
<sequence length="525" mass="60067">MLILKKEDVVSQTLAISKSIIKTNDSTYWIRYLEQLENITSNDIMRVANTYLVKEKRTIAKLLPTMKSSGIATSMANDSNDEIGSTPYFQKPNSFYPVYKSHLIDRHLTLLDSSKIVSKLLPNGMKLVFYRLDKSPSVSIRMSMNAGANHDPFGKEGLSYLTTKLLHTSCLSDYSSVKWLDQNGILLNIDSNFDTVIGKLNCLKDDFLDSFKFFIKALRYPSFNHEDFLEMKRSILTQMEKQSNNPEALMLDKLYNFLYPNNHIYRRQPEGSVSSLMNLEYSDIVNFHRDFFKPEGAIIVIVGDINEGIIDNLTTSYFNDWFGGNEQPSLPRVKTELRFTDHVEFNSELTDISFNWLTVGKNHPDYLGLDILAVLLGKKDSLYGGRLYKNLREKQGLSYSQHVNYPTAGFQVPWTINISVNPSSVKKGIKSVQEEVSKLKEDLIPSEELDTVKSYLMGRRLIMLNSESIATTLEECVRYGLGFNYINKYPDLLYTISPQILRNIACRYLNDQYSIITIGPKLNSE</sequence>
<dbReference type="Pfam" id="PF05193">
    <property type="entry name" value="Peptidase_M16_C"/>
    <property type="match status" value="1"/>
</dbReference>
<reference evidence="4 5" key="1">
    <citation type="submission" date="2015-06" db="EMBL/GenBank/DDBJ databases">
        <title>Genome sequencing project of Bacillus galactosidilyticus PL133.</title>
        <authorList>
            <person name="Gaiero J."/>
            <person name="Nicol R."/>
            <person name="Habash M."/>
        </authorList>
    </citation>
    <scope>NUCLEOTIDE SEQUENCE [LARGE SCALE GENOMIC DNA]</scope>
    <source>
        <strain evidence="4 5">PL133</strain>
    </source>
</reference>
<comment type="similarity">
    <text evidence="1">Belongs to the peptidase M16 family.</text>
</comment>
<dbReference type="Proteomes" id="UP000053881">
    <property type="component" value="Unassembled WGS sequence"/>
</dbReference>
<evidence type="ECO:0000313" key="4">
    <source>
        <dbReference type="EMBL" id="KRG14102.1"/>
    </source>
</evidence>
<feature type="domain" description="Peptidase M16 N-terminal" evidence="2">
    <location>
        <begin position="134"/>
        <end position="263"/>
    </location>
</feature>
<evidence type="ECO:0000259" key="3">
    <source>
        <dbReference type="Pfam" id="PF05193"/>
    </source>
</evidence>
<protein>
    <submittedName>
        <fullName evidence="4">Uncharacterized protein</fullName>
    </submittedName>
</protein>
<dbReference type="PANTHER" id="PTHR11851:SF49">
    <property type="entry name" value="MITOCHONDRIAL-PROCESSING PEPTIDASE SUBUNIT ALPHA"/>
    <property type="match status" value="1"/>
</dbReference>
<dbReference type="InterPro" id="IPR050361">
    <property type="entry name" value="MPP/UQCRC_Complex"/>
</dbReference>
<dbReference type="PATRIC" id="fig|217031.4.peg.2432"/>
<dbReference type="InterPro" id="IPR007863">
    <property type="entry name" value="Peptidase_M16_C"/>
</dbReference>
<organism evidence="4 5">
    <name type="scientific">Lederbergia galactosidilytica</name>
    <dbReference type="NCBI Taxonomy" id="217031"/>
    <lineage>
        <taxon>Bacteria</taxon>
        <taxon>Bacillati</taxon>
        <taxon>Bacillota</taxon>
        <taxon>Bacilli</taxon>
        <taxon>Bacillales</taxon>
        <taxon>Bacillaceae</taxon>
        <taxon>Lederbergia</taxon>
    </lineage>
</organism>
<dbReference type="AlphaFoldDB" id="A0A0Q9XZE7"/>
<feature type="domain" description="Peptidase M16 C-terminal" evidence="3">
    <location>
        <begin position="279"/>
        <end position="454"/>
    </location>
</feature>
<dbReference type="GO" id="GO:0046872">
    <property type="term" value="F:metal ion binding"/>
    <property type="evidence" value="ECO:0007669"/>
    <property type="project" value="InterPro"/>
</dbReference>
<evidence type="ECO:0000256" key="1">
    <source>
        <dbReference type="ARBA" id="ARBA00007261"/>
    </source>
</evidence>
<dbReference type="PANTHER" id="PTHR11851">
    <property type="entry name" value="METALLOPROTEASE"/>
    <property type="match status" value="1"/>
</dbReference>
<evidence type="ECO:0000259" key="2">
    <source>
        <dbReference type="Pfam" id="PF00675"/>
    </source>
</evidence>